<feature type="non-terminal residue" evidence="3">
    <location>
        <position position="1"/>
    </location>
</feature>
<keyword evidence="1" id="KW-0378">Hydrolase</keyword>
<evidence type="ECO:0000313" key="3">
    <source>
        <dbReference type="EMBL" id="MFB6398557.1"/>
    </source>
</evidence>
<comment type="caution">
    <text evidence="3">The sequence shown here is derived from an EMBL/GenBank/DDBJ whole genome shotgun (WGS) entry which is preliminary data.</text>
</comment>
<evidence type="ECO:0000313" key="4">
    <source>
        <dbReference type="Proteomes" id="UP001582793"/>
    </source>
</evidence>
<dbReference type="Proteomes" id="UP001582793">
    <property type="component" value="Unassembled WGS sequence"/>
</dbReference>
<dbReference type="PANTHER" id="PTHR43794">
    <property type="entry name" value="AMINOHYDROLASE SSNA-RELATED"/>
    <property type="match status" value="1"/>
</dbReference>
<accession>A0ABV5D2R8</accession>
<dbReference type="EMBL" id="JBCGDC010000274">
    <property type="protein sequence ID" value="MFB6398557.1"/>
    <property type="molecule type" value="Genomic_DNA"/>
</dbReference>
<dbReference type="SUPFAM" id="SSF51556">
    <property type="entry name" value="Metallo-dependent hydrolases"/>
    <property type="match status" value="1"/>
</dbReference>
<dbReference type="RefSeq" id="WP_375737291.1">
    <property type="nucleotide sequence ID" value="NZ_JBCGDC010000274.1"/>
</dbReference>
<keyword evidence="4" id="KW-1185">Reference proteome</keyword>
<evidence type="ECO:0000256" key="1">
    <source>
        <dbReference type="ARBA" id="ARBA00022801"/>
    </source>
</evidence>
<dbReference type="PANTHER" id="PTHR43794:SF11">
    <property type="entry name" value="AMIDOHYDROLASE-RELATED DOMAIN-CONTAINING PROTEIN"/>
    <property type="match status" value="1"/>
</dbReference>
<dbReference type="Pfam" id="PF01979">
    <property type="entry name" value="Amidohydro_1"/>
    <property type="match status" value="1"/>
</dbReference>
<dbReference type="Gene3D" id="2.30.40.10">
    <property type="entry name" value="Urease, subunit C, domain 1"/>
    <property type="match status" value="1"/>
</dbReference>
<organism evidence="3 4">
    <name type="scientific">Polymorphospora lycopeni</name>
    <dbReference type="NCBI Taxonomy" id="3140240"/>
    <lineage>
        <taxon>Bacteria</taxon>
        <taxon>Bacillati</taxon>
        <taxon>Actinomycetota</taxon>
        <taxon>Actinomycetes</taxon>
        <taxon>Micromonosporales</taxon>
        <taxon>Micromonosporaceae</taxon>
        <taxon>Polymorphospora</taxon>
    </lineage>
</organism>
<proteinExistence type="predicted"/>
<sequence length="245" mass="24901">AAIHSVRAVPAAQLGDVAGWAAAHDAPLHAHLSEQPAENEACLAYHGTTPTGLLAGAGALGPRTTAVHATHITRADLTTLGGSGTGVCLCPTTERDLADGIGPARAIADAGSPLSLGSDSHAVIDLFEEARAVELDERLRTRRRGHFGAGELLRAAGPAGHRALGWTDAGRIAVGARADLVAVRLDSVRTAGVEPVGALFAATAADVDLVLVDGAVVVRDGRHVRVDVPAELTRSVAVSYGEDVA</sequence>
<dbReference type="SUPFAM" id="SSF51338">
    <property type="entry name" value="Composite domain of metallo-dependent hydrolases"/>
    <property type="match status" value="1"/>
</dbReference>
<dbReference type="InterPro" id="IPR032466">
    <property type="entry name" value="Metal_Hydrolase"/>
</dbReference>
<gene>
    <name evidence="3" type="ORF">AAFH96_36655</name>
</gene>
<evidence type="ECO:0000259" key="2">
    <source>
        <dbReference type="Pfam" id="PF01979"/>
    </source>
</evidence>
<feature type="domain" description="Amidohydrolase-related" evidence="2">
    <location>
        <begin position="2"/>
        <end position="217"/>
    </location>
</feature>
<dbReference type="Gene3D" id="3.20.20.140">
    <property type="entry name" value="Metal-dependent hydrolases"/>
    <property type="match status" value="1"/>
</dbReference>
<protein>
    <submittedName>
        <fullName evidence="3">Amidohydrolase family protein</fullName>
    </submittedName>
</protein>
<dbReference type="InterPro" id="IPR050287">
    <property type="entry name" value="MTA/SAH_deaminase"/>
</dbReference>
<reference evidence="3 4" key="1">
    <citation type="submission" date="2024-04" db="EMBL/GenBank/DDBJ databases">
        <title>Polymorphospora sp. isolated from Baiyangdian Lake in Xiong'an New Area.</title>
        <authorList>
            <person name="Zhang X."/>
            <person name="Liu J."/>
        </authorList>
    </citation>
    <scope>NUCLEOTIDE SEQUENCE [LARGE SCALE GENOMIC DNA]</scope>
    <source>
        <strain evidence="3 4">2-325</strain>
    </source>
</reference>
<dbReference type="InterPro" id="IPR011059">
    <property type="entry name" value="Metal-dep_hydrolase_composite"/>
</dbReference>
<name>A0ABV5D2R8_9ACTN</name>
<dbReference type="InterPro" id="IPR006680">
    <property type="entry name" value="Amidohydro-rel"/>
</dbReference>